<feature type="compositionally biased region" description="Gly residues" evidence="1">
    <location>
        <begin position="68"/>
        <end position="77"/>
    </location>
</feature>
<dbReference type="AlphaFoldDB" id="A0A7X1AYU2"/>
<dbReference type="RefSeq" id="WP_185693173.1">
    <property type="nucleotide sequence ID" value="NZ_JACHVA010000093.1"/>
</dbReference>
<evidence type="ECO:0000313" key="2">
    <source>
        <dbReference type="EMBL" id="MBC2602491.1"/>
    </source>
</evidence>
<reference evidence="2 3" key="1">
    <citation type="submission" date="2020-07" db="EMBL/GenBank/DDBJ databases">
        <authorList>
            <person name="Feng X."/>
        </authorList>
    </citation>
    <scope>NUCLEOTIDE SEQUENCE [LARGE SCALE GENOMIC DNA]</scope>
    <source>
        <strain evidence="2 3">JCM14086</strain>
    </source>
</reference>
<keyword evidence="3" id="KW-1185">Reference proteome</keyword>
<evidence type="ECO:0000256" key="1">
    <source>
        <dbReference type="SAM" id="MobiDB-lite"/>
    </source>
</evidence>
<feature type="compositionally biased region" description="Basic and acidic residues" evidence="1">
    <location>
        <begin position="520"/>
        <end position="534"/>
    </location>
</feature>
<dbReference type="Proteomes" id="UP000525652">
    <property type="component" value="Unassembled WGS sequence"/>
</dbReference>
<comment type="caution">
    <text evidence="2">The sequence shown here is derived from an EMBL/GenBank/DDBJ whole genome shotgun (WGS) entry which is preliminary data.</text>
</comment>
<feature type="region of interest" description="Disordered" evidence="1">
    <location>
        <begin position="497"/>
        <end position="534"/>
    </location>
</feature>
<feature type="compositionally biased region" description="Low complexity" evidence="1">
    <location>
        <begin position="30"/>
        <end position="39"/>
    </location>
</feature>
<feature type="region of interest" description="Disordered" evidence="1">
    <location>
        <begin position="1"/>
        <end position="92"/>
    </location>
</feature>
<dbReference type="EMBL" id="JACHVA010000093">
    <property type="protein sequence ID" value="MBC2602491.1"/>
    <property type="molecule type" value="Genomic_DNA"/>
</dbReference>
<feature type="compositionally biased region" description="Low complexity" evidence="1">
    <location>
        <begin position="296"/>
        <end position="322"/>
    </location>
</feature>
<evidence type="ECO:0000313" key="3">
    <source>
        <dbReference type="Proteomes" id="UP000525652"/>
    </source>
</evidence>
<organism evidence="2 3">
    <name type="scientific">Puniceicoccus vermicola</name>
    <dbReference type="NCBI Taxonomy" id="388746"/>
    <lineage>
        <taxon>Bacteria</taxon>
        <taxon>Pseudomonadati</taxon>
        <taxon>Verrucomicrobiota</taxon>
        <taxon>Opitutia</taxon>
        <taxon>Puniceicoccales</taxon>
        <taxon>Puniceicoccaceae</taxon>
        <taxon>Puniceicoccus</taxon>
    </lineage>
</organism>
<sequence>MADSSENSSDKNESLDLEQLRDLSFAPQWSSGGSSGSSQRSREERPKSRSSGPARDRRPARKRPSSGAPGGGGGGGPRGKRGERPARPEPYRPIVNFSIYPEDEPFDLLTQSIRSSLKVYELFEVTQLILDKPDRMVVVVTPLSDEAPPLYECLPDRQLFRDETTALMHAANLLLPSVFEEKEEDVDPPSGNFSSVLRCKFSGKYLPPKSYHRYQALLQEHQRLNCPDISIERVESGLEPVAEEEAVQEWLKSMSRRSVFRLRSASAPVEAAKPEEAKPEEETPVADGEAPKSEEASAPEAGTETPAAEEAPAPTPEAKAPAEDALVLDSREAALNHLIRTKREKLVRETRQARVPARALAEAEDSEIQKSFAAYVEQQKRFPLDSANNVRMKLRKGKFFIFKKGKKGISYVSAVRRKHRPQNSVFADSVEKIISLLEANPEIKLKTLPGLLYPERVDESGKANLEPDETRQIVKDLKWLKSEGYLYEYGDGTLEMHSKEIENPKGSSGPKPAPEAQEPAEEKETTEESPKSDS</sequence>
<feature type="compositionally biased region" description="Basic and acidic residues" evidence="1">
    <location>
        <begin position="8"/>
        <end position="21"/>
    </location>
</feature>
<proteinExistence type="predicted"/>
<gene>
    <name evidence="2" type="ORF">H5P30_11950</name>
</gene>
<feature type="region of interest" description="Disordered" evidence="1">
    <location>
        <begin position="264"/>
        <end position="322"/>
    </location>
</feature>
<accession>A0A7X1AYU2</accession>
<feature type="compositionally biased region" description="Basic and acidic residues" evidence="1">
    <location>
        <begin position="272"/>
        <end position="281"/>
    </location>
</feature>
<feature type="compositionally biased region" description="Basic and acidic residues" evidence="1">
    <location>
        <begin position="80"/>
        <end position="90"/>
    </location>
</feature>
<name>A0A7X1AYU2_9BACT</name>
<protein>
    <submittedName>
        <fullName evidence="2">Uncharacterized protein</fullName>
    </submittedName>
</protein>